<evidence type="ECO:0000313" key="1">
    <source>
        <dbReference type="EMBL" id="CAG6653364.1"/>
    </source>
</evidence>
<dbReference type="AlphaFoldDB" id="A0A8D8RL34"/>
<organism evidence="1">
    <name type="scientific">Cacopsylla melanoneura</name>
    <dbReference type="NCBI Taxonomy" id="428564"/>
    <lineage>
        <taxon>Eukaryota</taxon>
        <taxon>Metazoa</taxon>
        <taxon>Ecdysozoa</taxon>
        <taxon>Arthropoda</taxon>
        <taxon>Hexapoda</taxon>
        <taxon>Insecta</taxon>
        <taxon>Pterygota</taxon>
        <taxon>Neoptera</taxon>
        <taxon>Paraneoptera</taxon>
        <taxon>Hemiptera</taxon>
        <taxon>Sternorrhyncha</taxon>
        <taxon>Psylloidea</taxon>
        <taxon>Psyllidae</taxon>
        <taxon>Psyllinae</taxon>
        <taxon>Cacopsylla</taxon>
    </lineage>
</organism>
<protein>
    <submittedName>
        <fullName evidence="1">Uncharacterized protein</fullName>
    </submittedName>
</protein>
<sequence>MKTKILFSQHFQIIFPTTLLPSTVGTAILQQTVSQEYVKDNIYLEIISSVVIDRSTSRKWCMPLEGTLPHNIELFQTFMHRVISNIYTCYRCPKHSSGAGTKFPTPSSQLVDGFGKTSHNFF</sequence>
<accession>A0A8D8RL34</accession>
<name>A0A8D8RL34_9HEMI</name>
<reference evidence="1" key="1">
    <citation type="submission" date="2021-05" db="EMBL/GenBank/DDBJ databases">
        <authorList>
            <person name="Alioto T."/>
            <person name="Alioto T."/>
            <person name="Gomez Garrido J."/>
        </authorList>
    </citation>
    <scope>NUCLEOTIDE SEQUENCE</scope>
</reference>
<proteinExistence type="predicted"/>
<dbReference type="EMBL" id="HBUF01173220">
    <property type="protein sequence ID" value="CAG6653364.1"/>
    <property type="molecule type" value="Transcribed_RNA"/>
</dbReference>